<feature type="coiled-coil region" evidence="1">
    <location>
        <begin position="196"/>
        <end position="234"/>
    </location>
</feature>
<evidence type="ECO:0000313" key="3">
    <source>
        <dbReference type="EMBL" id="PXX23911.1"/>
    </source>
</evidence>
<feature type="chain" id="PRO_5016419870" description="Lipoprotein" evidence="2">
    <location>
        <begin position="22"/>
        <end position="272"/>
    </location>
</feature>
<organism evidence="3 4">
    <name type="scientific">Hoylesella shahii DSM 15611 = JCM 12083</name>
    <dbReference type="NCBI Taxonomy" id="1122991"/>
    <lineage>
        <taxon>Bacteria</taxon>
        <taxon>Pseudomonadati</taxon>
        <taxon>Bacteroidota</taxon>
        <taxon>Bacteroidia</taxon>
        <taxon>Bacteroidales</taxon>
        <taxon>Prevotellaceae</taxon>
        <taxon>Hoylesella</taxon>
    </lineage>
</organism>
<sequence length="272" mass="30444">MKRNIGVLLALMAVLLMSACAKNERKCTCERGEKGSDTVMVLSAKRLEVNGKGKVHISVVDTDYCLHSTTKLLNYLEMDVKLKCKAMTNVDSLAFTDFVNGPLYLFFCNEDGVILDNVVPLASSYKDDAKLKEALKKGEEVTISFVGMISNNLPEGIGGFTIGYDVDGRNTHLADEFRNNCNTTSMEQVEKWDKLMDELETTYLKLASLNKQTNEQNSAQLDFERSKLNEKQEQLWQELDAAVKSRALAPMQIVRMGGMHMKVRSIEQSGVH</sequence>
<keyword evidence="4" id="KW-1185">Reference proteome</keyword>
<evidence type="ECO:0008006" key="5">
    <source>
        <dbReference type="Google" id="ProtNLM"/>
    </source>
</evidence>
<protein>
    <recommendedName>
        <fullName evidence="5">Lipoprotein</fullName>
    </recommendedName>
</protein>
<keyword evidence="2" id="KW-0732">Signal</keyword>
<proteinExistence type="predicted"/>
<keyword evidence="1" id="KW-0175">Coiled coil</keyword>
<evidence type="ECO:0000256" key="2">
    <source>
        <dbReference type="SAM" id="SignalP"/>
    </source>
</evidence>
<feature type="signal peptide" evidence="2">
    <location>
        <begin position="1"/>
        <end position="21"/>
    </location>
</feature>
<name>A0A318IGY5_9BACT</name>
<dbReference type="AlphaFoldDB" id="A0A318IGY5"/>
<dbReference type="PROSITE" id="PS51257">
    <property type="entry name" value="PROKAR_LIPOPROTEIN"/>
    <property type="match status" value="1"/>
</dbReference>
<comment type="caution">
    <text evidence="3">The sequence shown here is derived from an EMBL/GenBank/DDBJ whole genome shotgun (WGS) entry which is preliminary data.</text>
</comment>
<gene>
    <name evidence="3" type="ORF">EJ73_00507</name>
</gene>
<accession>A0A318IGY5</accession>
<evidence type="ECO:0000256" key="1">
    <source>
        <dbReference type="SAM" id="Coils"/>
    </source>
</evidence>
<reference evidence="3 4" key="1">
    <citation type="submission" date="2018-05" db="EMBL/GenBank/DDBJ databases">
        <title>Genomic Encyclopedia of Type Strains, Phase I: the one thousand microbial genomes (KMG-I) project.</title>
        <authorList>
            <person name="Kyrpides N."/>
        </authorList>
    </citation>
    <scope>NUCLEOTIDE SEQUENCE [LARGE SCALE GENOMIC DNA]</scope>
    <source>
        <strain evidence="3 4">DSM 15611</strain>
    </source>
</reference>
<dbReference type="STRING" id="1122991.GCA_000613445_02184"/>
<evidence type="ECO:0000313" key="4">
    <source>
        <dbReference type="Proteomes" id="UP000248314"/>
    </source>
</evidence>
<dbReference type="EMBL" id="QJJX01000004">
    <property type="protein sequence ID" value="PXX23911.1"/>
    <property type="molecule type" value="Genomic_DNA"/>
</dbReference>
<dbReference type="Proteomes" id="UP000248314">
    <property type="component" value="Unassembled WGS sequence"/>
</dbReference>
<dbReference type="RefSeq" id="WP_110369988.1">
    <property type="nucleotide sequence ID" value="NZ_QJJX01000004.1"/>
</dbReference>